<feature type="domain" description="DUF234" evidence="1">
    <location>
        <begin position="317"/>
        <end position="407"/>
    </location>
</feature>
<reference evidence="3" key="1">
    <citation type="submission" date="2016-10" db="EMBL/GenBank/DDBJ databases">
        <authorList>
            <person name="Varghese N."/>
            <person name="Submissions S."/>
        </authorList>
    </citation>
    <scope>NUCLEOTIDE SEQUENCE [LARGE SCALE GENOMIC DNA]</scope>
    <source>
        <strain evidence="3">VPI 5359</strain>
    </source>
</reference>
<evidence type="ECO:0000259" key="1">
    <source>
        <dbReference type="Pfam" id="PF03008"/>
    </source>
</evidence>
<dbReference type="RefSeq" id="WP_176770914.1">
    <property type="nucleotide sequence ID" value="NZ_FNOU01000019.1"/>
</dbReference>
<organism evidence="2 3">
    <name type="scientific">Eubacterium barkeri</name>
    <name type="common">Clostridium barkeri</name>
    <dbReference type="NCBI Taxonomy" id="1528"/>
    <lineage>
        <taxon>Bacteria</taxon>
        <taxon>Bacillati</taxon>
        <taxon>Bacillota</taxon>
        <taxon>Clostridia</taxon>
        <taxon>Eubacteriales</taxon>
        <taxon>Eubacteriaceae</taxon>
        <taxon>Eubacterium</taxon>
    </lineage>
</organism>
<dbReference type="PANTHER" id="PTHR34704:SF1">
    <property type="entry name" value="ATPASE"/>
    <property type="match status" value="1"/>
</dbReference>
<dbReference type="Proteomes" id="UP000199652">
    <property type="component" value="Unassembled WGS sequence"/>
</dbReference>
<evidence type="ECO:0000313" key="3">
    <source>
        <dbReference type="Proteomes" id="UP000199652"/>
    </source>
</evidence>
<protein>
    <recommendedName>
        <fullName evidence="1">DUF234 domain-containing protein</fullName>
    </recommendedName>
</protein>
<gene>
    <name evidence="2" type="ORF">SAMN04488579_11911</name>
</gene>
<evidence type="ECO:0000313" key="2">
    <source>
        <dbReference type="EMBL" id="SDY18243.1"/>
    </source>
</evidence>
<dbReference type="SUPFAM" id="SSF52540">
    <property type="entry name" value="P-loop containing nucleoside triphosphate hydrolases"/>
    <property type="match status" value="1"/>
</dbReference>
<accession>A0A1H3HRZ8</accession>
<dbReference type="Gene3D" id="3.40.50.300">
    <property type="entry name" value="P-loop containing nucleotide triphosphate hydrolases"/>
    <property type="match status" value="1"/>
</dbReference>
<dbReference type="PANTHER" id="PTHR34704">
    <property type="entry name" value="ATPASE"/>
    <property type="match status" value="1"/>
</dbReference>
<dbReference type="InterPro" id="IPR027417">
    <property type="entry name" value="P-loop_NTPase"/>
</dbReference>
<sequence length="473" mass="53753">MQFIGRRKELQKLQNAWASQDAFILLDGRKYIGKTTLAQAFAEGKQALYFSAGNVSDAMNRRAFEKAFTDYCGGGSKVGAQTTNAWKDMLRLFADRPGTERKVLIIDNFNFLVQADPGILSVFRHAWENILKPNFVMVVLIVPTGRLLLNMSEKSKSFMGRLTHRISLKQVTFVELMKDFPHHDFNQLMMLYAIVGGVPRYWEYFRECIEMEEFISAIGDFFLNPYGDLLDEPVKLIENEVMDPTEYHSVLSAMASGATTIADVAALCGYKNGGVEELMGNLLSLGFVARNTSIIEKKFSFSKALEYQIADPLLCFWYTFVFPSYQQITTGQDRVAMEQLMAGFEEYIQAWFKKVAVEILLVACKQKTIPINCDTVGSFFNKATVVDIVGIDNTRKCLFLGDCAYRGEAYTKADYDAFVDKCEEIKELRAYKDYDRVYGVFANRPFESDLMEYAMLTKNVLLFNGITIYSLNS</sequence>
<dbReference type="EMBL" id="FNOU01000019">
    <property type="protein sequence ID" value="SDY18243.1"/>
    <property type="molecule type" value="Genomic_DNA"/>
</dbReference>
<dbReference type="STRING" id="1528.SAMN04488579_11911"/>
<dbReference type="InterPro" id="IPR004256">
    <property type="entry name" value="DUF234"/>
</dbReference>
<dbReference type="Pfam" id="PF03008">
    <property type="entry name" value="DUF234"/>
    <property type="match status" value="1"/>
</dbReference>
<name>A0A1H3HRZ8_EUBBA</name>
<proteinExistence type="predicted"/>
<dbReference type="AlphaFoldDB" id="A0A1H3HRZ8"/>
<keyword evidence="3" id="KW-1185">Reference proteome</keyword>